<gene>
    <name evidence="1" type="ORF">H257_19306</name>
</gene>
<evidence type="ECO:0008006" key="2">
    <source>
        <dbReference type="Google" id="ProtNLM"/>
    </source>
</evidence>
<proteinExistence type="predicted"/>
<dbReference type="AlphaFoldDB" id="W4FAM7"/>
<dbReference type="EMBL" id="KI913581">
    <property type="protein sequence ID" value="ETV63763.1"/>
    <property type="molecule type" value="Genomic_DNA"/>
</dbReference>
<dbReference type="VEuPathDB" id="FungiDB:H257_19306"/>
<protein>
    <recommendedName>
        <fullName evidence="2">MULE transposase domain-containing protein</fullName>
    </recommendedName>
</protein>
<name>W4FAM7_APHAT</name>
<dbReference type="RefSeq" id="XP_009846753.1">
    <property type="nucleotide sequence ID" value="XM_009848451.1"/>
</dbReference>
<reference evidence="1" key="1">
    <citation type="submission" date="2013-12" db="EMBL/GenBank/DDBJ databases">
        <title>The Genome Sequence of Aphanomyces astaci APO3.</title>
        <authorList>
            <consortium name="The Broad Institute Genomics Platform"/>
            <person name="Russ C."/>
            <person name="Tyler B."/>
            <person name="van West P."/>
            <person name="Dieguez-Uribeondo J."/>
            <person name="Young S.K."/>
            <person name="Zeng Q."/>
            <person name="Gargeya S."/>
            <person name="Fitzgerald M."/>
            <person name="Abouelleil A."/>
            <person name="Alvarado L."/>
            <person name="Chapman S.B."/>
            <person name="Gainer-Dewar J."/>
            <person name="Goldberg J."/>
            <person name="Griggs A."/>
            <person name="Gujja S."/>
            <person name="Hansen M."/>
            <person name="Howarth C."/>
            <person name="Imamovic A."/>
            <person name="Ireland A."/>
            <person name="Larimer J."/>
            <person name="McCowan C."/>
            <person name="Murphy C."/>
            <person name="Pearson M."/>
            <person name="Poon T.W."/>
            <person name="Priest M."/>
            <person name="Roberts A."/>
            <person name="Saif S."/>
            <person name="Shea T."/>
            <person name="Sykes S."/>
            <person name="Wortman J."/>
            <person name="Nusbaum C."/>
            <person name="Birren B."/>
        </authorList>
    </citation>
    <scope>NUCLEOTIDE SEQUENCE [LARGE SCALE GENOMIC DNA]</scope>
    <source>
        <strain evidence="1">APO3</strain>
    </source>
</reference>
<organism evidence="1">
    <name type="scientific">Aphanomyces astaci</name>
    <name type="common">Crayfish plague agent</name>
    <dbReference type="NCBI Taxonomy" id="112090"/>
    <lineage>
        <taxon>Eukaryota</taxon>
        <taxon>Sar</taxon>
        <taxon>Stramenopiles</taxon>
        <taxon>Oomycota</taxon>
        <taxon>Saprolegniomycetes</taxon>
        <taxon>Saprolegniales</taxon>
        <taxon>Verrucalvaceae</taxon>
        <taxon>Aphanomyces</taxon>
    </lineage>
</organism>
<sequence length="181" mass="20822">MERDRLTLGFHWDAAYKINSMAYPLLICGITDPGGTLHPVDFFLIGKEFTNEYEWAMKALMSAYAEIPELNVKTLLLRFYHCVACLYKHLGAVQPRVIALMLRHLYRLHYSRSNADCDLYWHEAQAASGGCEVLVSKNFTRYFEDQWLGGDCCNRQVYHTPPSFPSTSKTFTRNGRQGALR</sequence>
<accession>W4FAM7</accession>
<dbReference type="GeneID" id="20821302"/>
<evidence type="ECO:0000313" key="1">
    <source>
        <dbReference type="EMBL" id="ETV63763.1"/>
    </source>
</evidence>